<feature type="compositionally biased region" description="Acidic residues" evidence="1">
    <location>
        <begin position="260"/>
        <end position="278"/>
    </location>
</feature>
<sequence>MFLGAFIFLLSFAWMCVHPVGGRRRSESRPRLVPSPSSFLCASALSHSRRAVRIRQLPCIIVPRKSSLPFSVGNSHVGSRTFDPLFRLDDPKLGYTVLDLIFIFGRLAASGPREESSGSICSESVWRQRHGDTGTGKKEKGTRGRGEPPWVRLFERHRVLTPVTFREALQRLPFKWPESARFPAYNLYAYEEKFYNFSSPDPEVRRQVAVELNARAQRQTIGKRAAREVFRAFAGDSATLTKEKFESQLLRWMPSREGELMEDLEGDRDAGELDEEERGEGGEGRRAVGVGTAGEAGEEDAQWGGEETEADDDDGEGDGFLSSSASVVGGMSEEDFEDEDEGGGRWGESGNGRGSGRGMGDPLGSSSSSASPSSSSSSSFIKRRMEEMQKKSLQHMPAQYYLAKNVHRPPFGHASLHPHSHASAYETGIDRRLGFAADHHRRSSKSRRRQGGKRRSQSVRGTERGRQEEEEEGDWGLRSGEGEGETAQRAKRSKSYEVERGKEIRPRPLFLRILLSPFRLVLLPPMLVIRVLVFLGRWSHMGLSWLLGISPEASQESRGSRAASRHGDRKGKGKGKILQFDEEDGEEEQEEGVDWHSFRLHVDNAVMRADRARRAALR</sequence>
<feature type="compositionally biased region" description="Basic residues" evidence="1">
    <location>
        <begin position="439"/>
        <end position="457"/>
    </location>
</feature>
<feature type="compositionally biased region" description="Acidic residues" evidence="1">
    <location>
        <begin position="332"/>
        <end position="341"/>
    </location>
</feature>
<feature type="compositionally biased region" description="Gly residues" evidence="1">
    <location>
        <begin position="344"/>
        <end position="361"/>
    </location>
</feature>
<feature type="compositionally biased region" description="Basic residues" evidence="1">
    <location>
        <begin position="563"/>
        <end position="575"/>
    </location>
</feature>
<evidence type="ECO:0000256" key="1">
    <source>
        <dbReference type="SAM" id="MobiDB-lite"/>
    </source>
</evidence>
<evidence type="ECO:0000256" key="2">
    <source>
        <dbReference type="SAM" id="SignalP"/>
    </source>
</evidence>
<keyword evidence="2" id="KW-0732">Signal</keyword>
<feature type="compositionally biased region" description="Basic and acidic residues" evidence="1">
    <location>
        <begin position="129"/>
        <end position="146"/>
    </location>
</feature>
<feature type="region of interest" description="Disordered" evidence="1">
    <location>
        <begin position="436"/>
        <end position="499"/>
    </location>
</feature>
<dbReference type="AlphaFoldDB" id="A0A0K6S949"/>
<feature type="compositionally biased region" description="Acidic residues" evidence="1">
    <location>
        <begin position="580"/>
        <end position="592"/>
    </location>
</feature>
<feature type="region of interest" description="Disordered" evidence="1">
    <location>
        <begin position="125"/>
        <end position="147"/>
    </location>
</feature>
<feature type="region of interest" description="Disordered" evidence="1">
    <location>
        <begin position="256"/>
        <end position="400"/>
    </location>
</feature>
<feature type="compositionally biased region" description="Acidic residues" evidence="1">
    <location>
        <begin position="296"/>
        <end position="317"/>
    </location>
</feature>
<proteinExistence type="predicted"/>
<organism evidence="3">
    <name type="scientific">Chromera velia CCMP2878</name>
    <dbReference type="NCBI Taxonomy" id="1169474"/>
    <lineage>
        <taxon>Eukaryota</taxon>
        <taxon>Sar</taxon>
        <taxon>Alveolata</taxon>
        <taxon>Colpodellida</taxon>
        <taxon>Chromeraceae</taxon>
        <taxon>Chromera</taxon>
    </lineage>
</organism>
<feature type="chain" id="PRO_5005508267" evidence="2">
    <location>
        <begin position="23"/>
        <end position="618"/>
    </location>
</feature>
<feature type="compositionally biased region" description="Low complexity" evidence="1">
    <location>
        <begin position="365"/>
        <end position="379"/>
    </location>
</feature>
<feature type="region of interest" description="Disordered" evidence="1">
    <location>
        <begin position="556"/>
        <end position="593"/>
    </location>
</feature>
<protein>
    <submittedName>
        <fullName evidence="3">Uncharacterized protein</fullName>
    </submittedName>
</protein>
<accession>A0A0K6S949</accession>
<evidence type="ECO:0000313" key="3">
    <source>
        <dbReference type="EMBL" id="CUC10044.1"/>
    </source>
</evidence>
<dbReference type="EMBL" id="CDMZ01002420">
    <property type="protein sequence ID" value="CUC10044.1"/>
    <property type="molecule type" value="Genomic_DNA"/>
</dbReference>
<gene>
    <name evidence="3" type="ORF">Cvel_26633.t1.CR1</name>
</gene>
<feature type="signal peptide" evidence="2">
    <location>
        <begin position="1"/>
        <end position="22"/>
    </location>
</feature>
<dbReference type="VEuPathDB" id="CryptoDB:Cvel_26633"/>
<reference evidence="3" key="1">
    <citation type="submission" date="2014-11" db="EMBL/GenBank/DDBJ databases">
        <title>Molecular phylogeny of cliff fern family Woodsiaceae with morphological implications.</title>
        <authorList>
            <person name="Shao Y.-Z."/>
            <person name="Wei R."/>
            <person name="Zhang X.-C."/>
        </authorList>
    </citation>
    <scope>NUCLEOTIDE SEQUENCE</scope>
</reference>
<name>A0A0K6S949_9ALVE</name>